<name>A0ABD1WI94_9LAMI</name>
<evidence type="ECO:0000313" key="2">
    <source>
        <dbReference type="EMBL" id="KAL2549399.1"/>
    </source>
</evidence>
<proteinExistence type="predicted"/>
<sequence>MKKTEKNGVDFFWKGIEHDEPQLPQGRDSDAHEARDEAGDNDDTLPNMKATGLGQAVATVDRSEHKHFVMEVYEEIQHYYSTTTTNGKHQHCHTDLLAVSLLGSQTNNSCHCPSCSCKSFWFTPG</sequence>
<evidence type="ECO:0000256" key="1">
    <source>
        <dbReference type="SAM" id="MobiDB-lite"/>
    </source>
</evidence>
<evidence type="ECO:0000313" key="3">
    <source>
        <dbReference type="Proteomes" id="UP001604277"/>
    </source>
</evidence>
<dbReference type="Proteomes" id="UP001604277">
    <property type="component" value="Unassembled WGS sequence"/>
</dbReference>
<keyword evidence="3" id="KW-1185">Reference proteome</keyword>
<feature type="compositionally biased region" description="Basic and acidic residues" evidence="1">
    <location>
        <begin position="15"/>
        <end position="38"/>
    </location>
</feature>
<organism evidence="2 3">
    <name type="scientific">Forsythia ovata</name>
    <dbReference type="NCBI Taxonomy" id="205694"/>
    <lineage>
        <taxon>Eukaryota</taxon>
        <taxon>Viridiplantae</taxon>
        <taxon>Streptophyta</taxon>
        <taxon>Embryophyta</taxon>
        <taxon>Tracheophyta</taxon>
        <taxon>Spermatophyta</taxon>
        <taxon>Magnoliopsida</taxon>
        <taxon>eudicotyledons</taxon>
        <taxon>Gunneridae</taxon>
        <taxon>Pentapetalae</taxon>
        <taxon>asterids</taxon>
        <taxon>lamiids</taxon>
        <taxon>Lamiales</taxon>
        <taxon>Oleaceae</taxon>
        <taxon>Forsythieae</taxon>
        <taxon>Forsythia</taxon>
    </lineage>
</organism>
<dbReference type="AlphaFoldDB" id="A0ABD1WI94"/>
<gene>
    <name evidence="2" type="ORF">Fot_10929</name>
</gene>
<protein>
    <submittedName>
        <fullName evidence="2">Uncharacterized protein</fullName>
    </submittedName>
</protein>
<dbReference type="EMBL" id="JBFOLJ010000003">
    <property type="protein sequence ID" value="KAL2549399.1"/>
    <property type="molecule type" value="Genomic_DNA"/>
</dbReference>
<reference evidence="3" key="1">
    <citation type="submission" date="2024-07" db="EMBL/GenBank/DDBJ databases">
        <title>Two chromosome-level genome assemblies of Korean endemic species Abeliophyllum distichum and Forsythia ovata (Oleaceae).</title>
        <authorList>
            <person name="Jang H."/>
        </authorList>
    </citation>
    <scope>NUCLEOTIDE SEQUENCE [LARGE SCALE GENOMIC DNA]</scope>
</reference>
<comment type="caution">
    <text evidence="2">The sequence shown here is derived from an EMBL/GenBank/DDBJ whole genome shotgun (WGS) entry which is preliminary data.</text>
</comment>
<accession>A0ABD1WI94</accession>
<feature type="region of interest" description="Disordered" evidence="1">
    <location>
        <begin position="1"/>
        <end position="50"/>
    </location>
</feature>